<evidence type="ECO:0000256" key="1">
    <source>
        <dbReference type="SAM" id="SignalP"/>
    </source>
</evidence>
<proteinExistence type="predicted"/>
<name>A0ABT8CU34_9FLAO</name>
<dbReference type="PROSITE" id="PS51257">
    <property type="entry name" value="PROKAR_LIPOPROTEIN"/>
    <property type="match status" value="1"/>
</dbReference>
<keyword evidence="3" id="KW-1185">Reference proteome</keyword>
<protein>
    <recommendedName>
        <fullName evidence="4">YD repeat-containing protein</fullName>
    </recommendedName>
</protein>
<comment type="caution">
    <text evidence="2">The sequence shown here is derived from an EMBL/GenBank/DDBJ whole genome shotgun (WGS) entry which is preliminary data.</text>
</comment>
<sequence length="276" mass="33009">MKKRILLLYLFFGTILSLTLSSCNSNDDGQATVEEKPRFLVDKIYNYDHELMADYFYNSNNQLMKRSTYDPQNYPGQKIQDYEFEYENNRISLIKSINYTHPQFSHDIKIIYDAQGRITADETYQYGNRINRRDYKYYDNGKIMSIVFLNDIENYFMDYQNTDNIMQVKLLMKGGDEIANTEYREIYRNFVYDNHPKPYFGTASVFQFEPMPGYGEEALLEKNLSKNNLIEFVNGSKWIHTYNENGYPETIEVKWKDVETEKPIMYRIIYREITTD</sequence>
<evidence type="ECO:0000313" key="2">
    <source>
        <dbReference type="EMBL" id="MDN3708013.1"/>
    </source>
</evidence>
<gene>
    <name evidence="2" type="ORF">QW060_12930</name>
</gene>
<keyword evidence="1" id="KW-0732">Signal</keyword>
<accession>A0ABT8CU34</accession>
<evidence type="ECO:0008006" key="4">
    <source>
        <dbReference type="Google" id="ProtNLM"/>
    </source>
</evidence>
<evidence type="ECO:0000313" key="3">
    <source>
        <dbReference type="Proteomes" id="UP001242368"/>
    </source>
</evidence>
<dbReference type="Proteomes" id="UP001242368">
    <property type="component" value="Unassembled WGS sequence"/>
</dbReference>
<dbReference type="RefSeq" id="WP_290363901.1">
    <property type="nucleotide sequence ID" value="NZ_JAUFQU010000001.1"/>
</dbReference>
<feature type="chain" id="PRO_5045723195" description="YD repeat-containing protein" evidence="1">
    <location>
        <begin position="23"/>
        <end position="276"/>
    </location>
</feature>
<dbReference type="EMBL" id="JAUFQU010000001">
    <property type="protein sequence ID" value="MDN3708013.1"/>
    <property type="molecule type" value="Genomic_DNA"/>
</dbReference>
<reference evidence="3" key="1">
    <citation type="journal article" date="2019" name="Int. J. Syst. Evol. Microbiol.">
        <title>The Global Catalogue of Microorganisms (GCM) 10K type strain sequencing project: providing services to taxonomists for standard genome sequencing and annotation.</title>
        <authorList>
            <consortium name="The Broad Institute Genomics Platform"/>
            <consortium name="The Broad Institute Genome Sequencing Center for Infectious Disease"/>
            <person name="Wu L."/>
            <person name="Ma J."/>
        </authorList>
    </citation>
    <scope>NUCLEOTIDE SEQUENCE [LARGE SCALE GENOMIC DNA]</scope>
    <source>
        <strain evidence="3">CECT 7184</strain>
    </source>
</reference>
<feature type="signal peptide" evidence="1">
    <location>
        <begin position="1"/>
        <end position="22"/>
    </location>
</feature>
<organism evidence="2 3">
    <name type="scientific">Paenimyroides ceti</name>
    <dbReference type="NCBI Taxonomy" id="395087"/>
    <lineage>
        <taxon>Bacteria</taxon>
        <taxon>Pseudomonadati</taxon>
        <taxon>Bacteroidota</taxon>
        <taxon>Flavobacteriia</taxon>
        <taxon>Flavobacteriales</taxon>
        <taxon>Flavobacteriaceae</taxon>
        <taxon>Paenimyroides</taxon>
    </lineage>
</organism>